<sequence>MRNFLLLFALLLTGFGLGRAFFYNENDESKKHPDIFTIDKEGNTIKYGLKNAEVKQEFREFEHYVDSTGETHATLVKNNLNSTDTFRLIAKLGSKNEPNVTYEIYPVKISNRRKRNAVKTNEFYHAFQKRNSNDQINTHAYINPLDARDYIVEKTSKQESKMDRLFTMLKH</sequence>
<organism evidence="2 3">
    <name type="scientific">Brachionus plicatilis</name>
    <name type="common">Marine rotifer</name>
    <name type="synonym">Brachionus muelleri</name>
    <dbReference type="NCBI Taxonomy" id="10195"/>
    <lineage>
        <taxon>Eukaryota</taxon>
        <taxon>Metazoa</taxon>
        <taxon>Spiralia</taxon>
        <taxon>Gnathifera</taxon>
        <taxon>Rotifera</taxon>
        <taxon>Eurotatoria</taxon>
        <taxon>Monogononta</taxon>
        <taxon>Pseudotrocha</taxon>
        <taxon>Ploima</taxon>
        <taxon>Brachionidae</taxon>
        <taxon>Brachionus</taxon>
    </lineage>
</organism>
<evidence type="ECO:0000313" key="3">
    <source>
        <dbReference type="Proteomes" id="UP000276133"/>
    </source>
</evidence>
<feature type="chain" id="PRO_5018017200" evidence="1">
    <location>
        <begin position="21"/>
        <end position="171"/>
    </location>
</feature>
<gene>
    <name evidence="2" type="ORF">BpHYR1_017273</name>
</gene>
<dbReference type="EMBL" id="REGN01003847">
    <property type="protein sequence ID" value="RNA20470.1"/>
    <property type="molecule type" value="Genomic_DNA"/>
</dbReference>
<protein>
    <submittedName>
        <fullName evidence="2">Uncharacterized protein</fullName>
    </submittedName>
</protein>
<feature type="signal peptide" evidence="1">
    <location>
        <begin position="1"/>
        <end position="20"/>
    </location>
</feature>
<keyword evidence="3" id="KW-1185">Reference proteome</keyword>
<accession>A0A3M7RAA0</accession>
<dbReference type="AlphaFoldDB" id="A0A3M7RAA0"/>
<keyword evidence="1" id="KW-0732">Signal</keyword>
<evidence type="ECO:0000256" key="1">
    <source>
        <dbReference type="SAM" id="SignalP"/>
    </source>
</evidence>
<proteinExistence type="predicted"/>
<evidence type="ECO:0000313" key="2">
    <source>
        <dbReference type="EMBL" id="RNA20470.1"/>
    </source>
</evidence>
<reference evidence="2 3" key="1">
    <citation type="journal article" date="2018" name="Sci. Rep.">
        <title>Genomic signatures of local adaptation to the degree of environmental predictability in rotifers.</title>
        <authorList>
            <person name="Franch-Gras L."/>
            <person name="Hahn C."/>
            <person name="Garcia-Roger E.M."/>
            <person name="Carmona M.J."/>
            <person name="Serra M."/>
            <person name="Gomez A."/>
        </authorList>
    </citation>
    <scope>NUCLEOTIDE SEQUENCE [LARGE SCALE GENOMIC DNA]</scope>
    <source>
        <strain evidence="2">HYR1</strain>
    </source>
</reference>
<dbReference type="Proteomes" id="UP000276133">
    <property type="component" value="Unassembled WGS sequence"/>
</dbReference>
<name>A0A3M7RAA0_BRAPC</name>
<comment type="caution">
    <text evidence="2">The sequence shown here is derived from an EMBL/GenBank/DDBJ whole genome shotgun (WGS) entry which is preliminary data.</text>
</comment>